<feature type="non-terminal residue" evidence="1">
    <location>
        <position position="30"/>
    </location>
</feature>
<dbReference type="EMBL" id="UINC01130584">
    <property type="protein sequence ID" value="SVD11734.1"/>
    <property type="molecule type" value="Genomic_DNA"/>
</dbReference>
<sequence>MEVTNKTKAGLHYFASASPISISDKSEIIR</sequence>
<proteinExistence type="predicted"/>
<accession>A0A382SP80</accession>
<evidence type="ECO:0000313" key="1">
    <source>
        <dbReference type="EMBL" id="SVD11734.1"/>
    </source>
</evidence>
<organism evidence="1">
    <name type="scientific">marine metagenome</name>
    <dbReference type="NCBI Taxonomy" id="408172"/>
    <lineage>
        <taxon>unclassified sequences</taxon>
        <taxon>metagenomes</taxon>
        <taxon>ecological metagenomes</taxon>
    </lineage>
</organism>
<gene>
    <name evidence="1" type="ORF">METZ01_LOCUS364588</name>
</gene>
<name>A0A382SP80_9ZZZZ</name>
<protein>
    <submittedName>
        <fullName evidence="1">Uncharacterized protein</fullName>
    </submittedName>
</protein>
<dbReference type="AlphaFoldDB" id="A0A382SP80"/>
<reference evidence="1" key="1">
    <citation type="submission" date="2018-05" db="EMBL/GenBank/DDBJ databases">
        <authorList>
            <person name="Lanie J.A."/>
            <person name="Ng W.-L."/>
            <person name="Kazmierczak K.M."/>
            <person name="Andrzejewski T.M."/>
            <person name="Davidsen T.M."/>
            <person name="Wayne K.J."/>
            <person name="Tettelin H."/>
            <person name="Glass J.I."/>
            <person name="Rusch D."/>
            <person name="Podicherti R."/>
            <person name="Tsui H.-C.T."/>
            <person name="Winkler M.E."/>
        </authorList>
    </citation>
    <scope>NUCLEOTIDE SEQUENCE</scope>
</reference>